<protein>
    <recommendedName>
        <fullName evidence="3">Transglutaminase-like domain-containing protein</fullName>
    </recommendedName>
</protein>
<dbReference type="RefSeq" id="WP_004031142.1">
    <property type="nucleotide sequence ID" value="NZ_AMPO01000008.1"/>
</dbReference>
<name>K2QY92_METFP</name>
<gene>
    <name evidence="1" type="ORF">A994_08876</name>
</gene>
<evidence type="ECO:0000313" key="1">
    <source>
        <dbReference type="EMBL" id="EKF85258.1"/>
    </source>
</evidence>
<comment type="caution">
    <text evidence="1">The sequence shown here is derived from an EMBL/GenBank/DDBJ whole genome shotgun (WGS) entry which is preliminary data.</text>
</comment>
<dbReference type="Proteomes" id="UP000007360">
    <property type="component" value="Unassembled WGS sequence"/>
</dbReference>
<proteinExistence type="predicted"/>
<evidence type="ECO:0008006" key="3">
    <source>
        <dbReference type="Google" id="ProtNLM"/>
    </source>
</evidence>
<accession>K2QY92</accession>
<sequence>MLNLEDEEFKIIFETLSKIPYEPHWWIRVPVEMVLEGGSSDCSDRAYALSDYCEKNNIPYSFILTLFNNPLSLHMALVVDGLVYDPMLPVYAMTINEYKKFLGGFYSRVFGSWIQKIIP</sequence>
<dbReference type="EMBL" id="AMPO01000008">
    <property type="protein sequence ID" value="EKF85258.1"/>
    <property type="molecule type" value="Genomic_DNA"/>
</dbReference>
<organism evidence="1 2">
    <name type="scientific">Methanobacterium formicicum (strain DSM 3637 / PP1)</name>
    <dbReference type="NCBI Taxonomy" id="1204725"/>
    <lineage>
        <taxon>Archaea</taxon>
        <taxon>Methanobacteriati</taxon>
        <taxon>Methanobacteriota</taxon>
        <taxon>Methanomada group</taxon>
        <taxon>Methanobacteria</taxon>
        <taxon>Methanobacteriales</taxon>
        <taxon>Methanobacteriaceae</taxon>
        <taxon>Methanobacterium</taxon>
    </lineage>
</organism>
<keyword evidence="2" id="KW-1185">Reference proteome</keyword>
<dbReference type="PATRIC" id="fig|1204725.3.peg.1786"/>
<reference evidence="1 2" key="1">
    <citation type="journal article" date="2012" name="J. Bacteriol.">
        <title>Draft genome sequence of Methanobacterium formicicum DSM 3637, an archaebacterium isolated from the methane producer amoeba Pelomyxa palustris.</title>
        <authorList>
            <person name="Gutierrez G."/>
        </authorList>
    </citation>
    <scope>NUCLEOTIDE SEQUENCE [LARGE SCALE GENOMIC DNA]</scope>
    <source>
        <strain evidence="2">DSM 3637 / PP1</strain>
    </source>
</reference>
<dbReference type="AlphaFoldDB" id="K2QY92"/>
<evidence type="ECO:0000313" key="2">
    <source>
        <dbReference type="Proteomes" id="UP000007360"/>
    </source>
</evidence>